<dbReference type="SMART" id="SM00822">
    <property type="entry name" value="PKS_KR"/>
    <property type="match status" value="1"/>
</dbReference>
<dbReference type="InterPro" id="IPR057326">
    <property type="entry name" value="KR_dom"/>
</dbReference>
<accession>A0ABW0Q2U2</accession>
<dbReference type="Pfam" id="PF13561">
    <property type="entry name" value="adh_short_C2"/>
    <property type="match status" value="1"/>
</dbReference>
<dbReference type="Proteomes" id="UP001596150">
    <property type="component" value="Unassembled WGS sequence"/>
</dbReference>
<reference evidence="4" key="1">
    <citation type="journal article" date="2019" name="Int. J. Syst. Evol. Microbiol.">
        <title>The Global Catalogue of Microorganisms (GCM) 10K type strain sequencing project: providing services to taxonomists for standard genome sequencing and annotation.</title>
        <authorList>
            <consortium name="The Broad Institute Genomics Platform"/>
            <consortium name="The Broad Institute Genome Sequencing Center for Infectious Disease"/>
            <person name="Wu L."/>
            <person name="Ma J."/>
        </authorList>
    </citation>
    <scope>NUCLEOTIDE SEQUENCE [LARGE SCALE GENOMIC DNA]</scope>
    <source>
        <strain evidence="4">KACC 12633</strain>
    </source>
</reference>
<dbReference type="InterPro" id="IPR020904">
    <property type="entry name" value="Sc_DH/Rdtase_CS"/>
</dbReference>
<dbReference type="PRINTS" id="PR00080">
    <property type="entry name" value="SDRFAMILY"/>
</dbReference>
<gene>
    <name evidence="3" type="ORF">ACFPP9_24290</name>
</gene>
<proteinExistence type="inferred from homology"/>
<dbReference type="EC" id="1.1.1.-" evidence="3"/>
<feature type="domain" description="Ketoreductase" evidence="2">
    <location>
        <begin position="13"/>
        <end position="192"/>
    </location>
</feature>
<evidence type="ECO:0000313" key="4">
    <source>
        <dbReference type="Proteomes" id="UP001596150"/>
    </source>
</evidence>
<dbReference type="SUPFAM" id="SSF51735">
    <property type="entry name" value="NAD(P)-binding Rossmann-fold domains"/>
    <property type="match status" value="1"/>
</dbReference>
<evidence type="ECO:0000259" key="2">
    <source>
        <dbReference type="SMART" id="SM00822"/>
    </source>
</evidence>
<dbReference type="PROSITE" id="PS00061">
    <property type="entry name" value="ADH_SHORT"/>
    <property type="match status" value="1"/>
</dbReference>
<dbReference type="PRINTS" id="PR00081">
    <property type="entry name" value="GDHRDH"/>
</dbReference>
<dbReference type="PANTHER" id="PTHR42760">
    <property type="entry name" value="SHORT-CHAIN DEHYDROGENASES/REDUCTASES FAMILY MEMBER"/>
    <property type="match status" value="1"/>
</dbReference>
<dbReference type="RefSeq" id="WP_266346345.1">
    <property type="nucleotide sequence ID" value="NZ_JAPKNH010000016.1"/>
</dbReference>
<dbReference type="GO" id="GO:0016491">
    <property type="term" value="F:oxidoreductase activity"/>
    <property type="evidence" value="ECO:0007669"/>
    <property type="project" value="UniProtKB-KW"/>
</dbReference>
<organism evidence="3 4">
    <name type="scientific">Kaistia terrae</name>
    <dbReference type="NCBI Taxonomy" id="537017"/>
    <lineage>
        <taxon>Bacteria</taxon>
        <taxon>Pseudomonadati</taxon>
        <taxon>Pseudomonadota</taxon>
        <taxon>Alphaproteobacteria</taxon>
        <taxon>Hyphomicrobiales</taxon>
        <taxon>Kaistiaceae</taxon>
        <taxon>Kaistia</taxon>
    </lineage>
</organism>
<dbReference type="Gene3D" id="3.40.50.720">
    <property type="entry name" value="NAD(P)-binding Rossmann-like Domain"/>
    <property type="match status" value="1"/>
</dbReference>
<evidence type="ECO:0000256" key="1">
    <source>
        <dbReference type="ARBA" id="ARBA00006484"/>
    </source>
</evidence>
<dbReference type="EMBL" id="JBHSML010000030">
    <property type="protein sequence ID" value="MFC5518906.1"/>
    <property type="molecule type" value="Genomic_DNA"/>
</dbReference>
<dbReference type="InterPro" id="IPR036291">
    <property type="entry name" value="NAD(P)-bd_dom_sf"/>
</dbReference>
<evidence type="ECO:0000313" key="3">
    <source>
        <dbReference type="EMBL" id="MFC5518906.1"/>
    </source>
</evidence>
<dbReference type="InterPro" id="IPR002347">
    <property type="entry name" value="SDR_fam"/>
</dbReference>
<comment type="similarity">
    <text evidence="1">Belongs to the short-chain dehydrogenases/reductases (SDR) family.</text>
</comment>
<comment type="caution">
    <text evidence="3">The sequence shown here is derived from an EMBL/GenBank/DDBJ whole genome shotgun (WGS) entry which is preliminary data.</text>
</comment>
<dbReference type="PANTHER" id="PTHR42760:SF124">
    <property type="entry name" value="SHORT-CHAIN DEHYDROGENASE_REDUCTASE"/>
    <property type="match status" value="1"/>
</dbReference>
<protein>
    <submittedName>
        <fullName evidence="3">SDR family NAD(P)-dependent oxidoreductase</fullName>
        <ecNumber evidence="3">1.1.1.-</ecNumber>
    </submittedName>
</protein>
<sequence length="256" mass="26915">MSVLTEKLRLDGKVALVTGASRGLGFAIAEAFAEAGARLVVSSRTANPAALNRLRSHGVEVDHVQADMEDPEAPEQLVREAVSIAGRLDILVNNAGIADHGDTHEFSEERFRRTMGINFDSVFRCCRAALGPMRAQGEGVILNIGSIAGFVSLVPQPQAAYNASKAAVHMLTKSLASDYAAENIRVNAIAPGYIITDMTAGGLADPEMAPTWKAMTPMARPGQPEDVACAAVFLCSSASAYITGAVIPIDGGYTSR</sequence>
<keyword evidence="4" id="KW-1185">Reference proteome</keyword>
<name>A0ABW0Q2U2_9HYPH</name>
<dbReference type="NCBIfam" id="NF005559">
    <property type="entry name" value="PRK07231.1"/>
    <property type="match status" value="1"/>
</dbReference>
<keyword evidence="3" id="KW-0560">Oxidoreductase</keyword>